<gene>
    <name evidence="1" type="ORF">ERS132462_01750</name>
</gene>
<proteinExistence type="predicted"/>
<organism evidence="1 2">
    <name type="scientific">Streptococcus suis</name>
    <dbReference type="NCBI Taxonomy" id="1307"/>
    <lineage>
        <taxon>Bacteria</taxon>
        <taxon>Bacillati</taxon>
        <taxon>Bacillota</taxon>
        <taxon>Bacilli</taxon>
        <taxon>Lactobacillales</taxon>
        <taxon>Streptococcaceae</taxon>
        <taxon>Streptococcus</taxon>
    </lineage>
</organism>
<sequence length="168" mass="19860">MNYFQARISIETAYYFNYLKKIYQDETTDYITQAFVIAKAIDEISGINSWEKIISDNSIKIENTNFEEKDLRLRIQITPQLEETIKYYKSYLPQFIGTRSITLGVTLKFILKAVILLRKNPDFLNSTSQNIEEIFEIYEQKILDYIAPANHSQFIQLFTELKTESIRK</sequence>
<protein>
    <submittedName>
        <fullName evidence="1">Uncharacterized protein</fullName>
    </submittedName>
</protein>
<evidence type="ECO:0000313" key="2">
    <source>
        <dbReference type="Proteomes" id="UP000072003"/>
    </source>
</evidence>
<dbReference type="Proteomes" id="UP000072003">
    <property type="component" value="Unassembled WGS sequence"/>
</dbReference>
<evidence type="ECO:0000313" key="1">
    <source>
        <dbReference type="EMBL" id="CYU27788.1"/>
    </source>
</evidence>
<dbReference type="AlphaFoldDB" id="A0A0Z8CLY6"/>
<dbReference type="RefSeq" id="WP_044670991.1">
    <property type="nucleotide sequence ID" value="NZ_CEDC01000016.1"/>
</dbReference>
<name>A0A0Z8CLY6_STRSU</name>
<accession>A0A0Z8CLY6</accession>
<dbReference type="EMBL" id="FIFN01000020">
    <property type="protein sequence ID" value="CYU27788.1"/>
    <property type="molecule type" value="Genomic_DNA"/>
</dbReference>
<reference evidence="1 2" key="1">
    <citation type="submission" date="2016-02" db="EMBL/GenBank/DDBJ databases">
        <authorList>
            <consortium name="Pathogen Informatics"/>
        </authorList>
    </citation>
    <scope>NUCLEOTIDE SEQUENCE [LARGE SCALE GENOMIC DNA]</scope>
    <source>
        <strain evidence="1 2">LSS100</strain>
    </source>
</reference>